<gene>
    <name evidence="1" type="ORF">ENJ40_06890</name>
</gene>
<sequence>MLSSLSPSGNMPPFLWRATTSSIRTTESRIASGGEPPGWRVSKWIFKKILKEGEGMKKGLTLFFLLVFLSPAYAHFLWLNVDDYTPAPGQEIRITLGWGHQFPQTPVPPRAEMVRRISLFLIDPRGRKIPLSIPLKEGKPQPVRVRLHQKGVYLVVAMARHFVSKTTEGYFYRSRLELKDKEVLYSKWSETTAIALISVGRSRKIPVSGLDSNFYLLPLENPSLVQEGEIFRVRVVFKGKPCRTWVYATYAGFSPFKDTYAWTIRTDHQGLAPIKVLRRGPSWLLRSEFTEPYPDPRKADIADYKCTVTFGF</sequence>
<dbReference type="AlphaFoldDB" id="A0A7C3GVD0"/>
<evidence type="ECO:0000313" key="1">
    <source>
        <dbReference type="EMBL" id="HFC98164.1"/>
    </source>
</evidence>
<dbReference type="Proteomes" id="UP000886043">
    <property type="component" value="Unassembled WGS sequence"/>
</dbReference>
<dbReference type="Pfam" id="PF10670">
    <property type="entry name" value="DUF4198"/>
    <property type="match status" value="1"/>
</dbReference>
<protein>
    <submittedName>
        <fullName evidence="1">DUF4198 domain-containing protein</fullName>
    </submittedName>
</protein>
<dbReference type="InterPro" id="IPR019613">
    <property type="entry name" value="DUF4198"/>
</dbReference>
<dbReference type="EMBL" id="DRMH01000088">
    <property type="protein sequence ID" value="HFC98164.1"/>
    <property type="molecule type" value="Genomic_DNA"/>
</dbReference>
<name>A0A7C3GVD0_9BACT</name>
<reference evidence="1" key="1">
    <citation type="journal article" date="2020" name="mSystems">
        <title>Genome- and Community-Level Interaction Insights into Carbon Utilization and Element Cycling Functions of Hydrothermarchaeota in Hydrothermal Sediment.</title>
        <authorList>
            <person name="Zhou Z."/>
            <person name="Liu Y."/>
            <person name="Xu W."/>
            <person name="Pan J."/>
            <person name="Luo Z.H."/>
            <person name="Li M."/>
        </authorList>
    </citation>
    <scope>NUCLEOTIDE SEQUENCE [LARGE SCALE GENOMIC DNA]</scope>
    <source>
        <strain evidence="1">HyVt-483</strain>
    </source>
</reference>
<comment type="caution">
    <text evidence="1">The sequence shown here is derived from an EMBL/GenBank/DDBJ whole genome shotgun (WGS) entry which is preliminary data.</text>
</comment>
<proteinExistence type="predicted"/>
<accession>A0A7C3GVD0</accession>
<organism evidence="1">
    <name type="scientific">Thermosulfurimonas dismutans</name>
    <dbReference type="NCBI Taxonomy" id="999894"/>
    <lineage>
        <taxon>Bacteria</taxon>
        <taxon>Pseudomonadati</taxon>
        <taxon>Thermodesulfobacteriota</taxon>
        <taxon>Thermodesulfobacteria</taxon>
        <taxon>Thermodesulfobacteriales</taxon>
        <taxon>Thermodesulfobacteriaceae</taxon>
        <taxon>Thermosulfurimonas</taxon>
    </lineage>
</organism>